<sequence>MANLLHLGHAMNEELNSPKHLEPNVTCQQAGPAREPVPAQETLLIQFSSRNNKADSSIKPTDLKDSHLRSTTWAQKGLHGSDPRQVVSSMGLILNAGSGADNANLE</sequence>
<dbReference type="AlphaFoldDB" id="A0A8X6PBR2"/>
<keyword evidence="3" id="KW-1185">Reference proteome</keyword>
<accession>A0A8X6PBR2</accession>
<comment type="caution">
    <text evidence="2">The sequence shown here is derived from an EMBL/GenBank/DDBJ whole genome shotgun (WGS) entry which is preliminary data.</text>
</comment>
<feature type="region of interest" description="Disordered" evidence="1">
    <location>
        <begin position="1"/>
        <end position="36"/>
    </location>
</feature>
<dbReference type="Proteomes" id="UP000887013">
    <property type="component" value="Unassembled WGS sequence"/>
</dbReference>
<protein>
    <submittedName>
        <fullName evidence="2">Uncharacterized protein</fullName>
    </submittedName>
</protein>
<name>A0A8X6PBR2_NEPPI</name>
<evidence type="ECO:0000256" key="1">
    <source>
        <dbReference type="SAM" id="MobiDB-lite"/>
    </source>
</evidence>
<reference evidence="2" key="1">
    <citation type="submission" date="2020-08" db="EMBL/GenBank/DDBJ databases">
        <title>Multicomponent nature underlies the extraordinary mechanical properties of spider dragline silk.</title>
        <authorList>
            <person name="Kono N."/>
            <person name="Nakamura H."/>
            <person name="Mori M."/>
            <person name="Yoshida Y."/>
            <person name="Ohtoshi R."/>
            <person name="Malay A.D."/>
            <person name="Moran D.A.P."/>
            <person name="Tomita M."/>
            <person name="Numata K."/>
            <person name="Arakawa K."/>
        </authorList>
    </citation>
    <scope>NUCLEOTIDE SEQUENCE</scope>
</reference>
<organism evidence="2 3">
    <name type="scientific">Nephila pilipes</name>
    <name type="common">Giant wood spider</name>
    <name type="synonym">Nephila maculata</name>
    <dbReference type="NCBI Taxonomy" id="299642"/>
    <lineage>
        <taxon>Eukaryota</taxon>
        <taxon>Metazoa</taxon>
        <taxon>Ecdysozoa</taxon>
        <taxon>Arthropoda</taxon>
        <taxon>Chelicerata</taxon>
        <taxon>Arachnida</taxon>
        <taxon>Araneae</taxon>
        <taxon>Araneomorphae</taxon>
        <taxon>Entelegynae</taxon>
        <taxon>Araneoidea</taxon>
        <taxon>Nephilidae</taxon>
        <taxon>Nephila</taxon>
    </lineage>
</organism>
<gene>
    <name evidence="2" type="ORF">NPIL_614901</name>
</gene>
<evidence type="ECO:0000313" key="3">
    <source>
        <dbReference type="Proteomes" id="UP000887013"/>
    </source>
</evidence>
<proteinExistence type="predicted"/>
<evidence type="ECO:0000313" key="2">
    <source>
        <dbReference type="EMBL" id="GFT58021.1"/>
    </source>
</evidence>
<dbReference type="EMBL" id="BMAW01018344">
    <property type="protein sequence ID" value="GFT58021.1"/>
    <property type="molecule type" value="Genomic_DNA"/>
</dbReference>